<accession>A0A1I7FL22</accession>
<sequence>MSVVDTLLKFISHRDLLWGSQGDFLAFMAHYHSRLFTVRDTLVTPKRFHDWLHEGLLPLEVPEGKKNMMSLPEFVWVKLIDKLRQVGTPLDHIRELKGFLFTKVDPQHLRQALSEQQGARAAMMRQLGGLGLGNEEREAVEDRLEEGDFFSVLEGIGQTVLDSLLIRLLLTPDEAGVMLMPSGYFRVWLESAGEPRMNQTHVYLSISEELSLFRSNSLRAQSPGSLNDVSDEEWQVVWAIRDRRAREVTVSFVEKGERRQIDITTTTDHVFDKEKDEQAIQRITQGKYLDVRIKTQDGKTLFIERKKRKRV</sequence>
<dbReference type="STRING" id="388950.GCA_001611675_03424"/>
<name>A0A1I7FL22_9BACT</name>
<reference evidence="2" key="1">
    <citation type="submission" date="2016-10" db="EMBL/GenBank/DDBJ databases">
        <authorList>
            <person name="Varghese N."/>
        </authorList>
    </citation>
    <scope>NUCLEOTIDE SEQUENCE [LARGE SCALE GENOMIC DNA]</scope>
    <source>
        <strain evidence="2">DSM 18820</strain>
    </source>
</reference>
<dbReference type="OrthoDB" id="9836113at2"/>
<gene>
    <name evidence="1" type="ORF">SAMN04487941_0287</name>
</gene>
<proteinExistence type="predicted"/>
<keyword evidence="2" id="KW-1185">Reference proteome</keyword>
<evidence type="ECO:0000313" key="2">
    <source>
        <dbReference type="Proteomes" id="UP000182491"/>
    </source>
</evidence>
<organism evidence="1 2">
    <name type="scientific">Pontibacter akesuensis</name>
    <dbReference type="NCBI Taxonomy" id="388950"/>
    <lineage>
        <taxon>Bacteria</taxon>
        <taxon>Pseudomonadati</taxon>
        <taxon>Bacteroidota</taxon>
        <taxon>Cytophagia</taxon>
        <taxon>Cytophagales</taxon>
        <taxon>Hymenobacteraceae</taxon>
        <taxon>Pontibacter</taxon>
    </lineage>
</organism>
<protein>
    <submittedName>
        <fullName evidence="1">Uncharacterized protein</fullName>
    </submittedName>
</protein>
<dbReference type="EMBL" id="FPCA01000001">
    <property type="protein sequence ID" value="SFU36864.1"/>
    <property type="molecule type" value="Genomic_DNA"/>
</dbReference>
<dbReference type="Proteomes" id="UP000182491">
    <property type="component" value="Unassembled WGS sequence"/>
</dbReference>
<dbReference type="RefSeq" id="WP_068839276.1">
    <property type="nucleotide sequence ID" value="NZ_BMXC01000001.1"/>
</dbReference>
<evidence type="ECO:0000313" key="1">
    <source>
        <dbReference type="EMBL" id="SFU36864.1"/>
    </source>
</evidence>
<dbReference type="AlphaFoldDB" id="A0A1I7FL22"/>